<feature type="transmembrane region" description="Helical" evidence="2">
    <location>
        <begin position="585"/>
        <end position="609"/>
    </location>
</feature>
<reference evidence="3 4" key="1">
    <citation type="submission" date="2019-01" db="EMBL/GenBank/DDBJ databases">
        <title>Lujinxingia litoralis gen. nov., sp. nov. and Lujinxingia sediminis gen. nov., sp. nov., new members in the order Bradymonadales, isolated from coastal sediment.</title>
        <authorList>
            <person name="Li C.-M."/>
        </authorList>
    </citation>
    <scope>NUCLEOTIDE SEQUENCE [LARGE SCALE GENOMIC DNA]</scope>
    <source>
        <strain evidence="3 4">SEH01</strain>
    </source>
</reference>
<feature type="region of interest" description="Disordered" evidence="1">
    <location>
        <begin position="548"/>
        <end position="577"/>
    </location>
</feature>
<evidence type="ECO:0000256" key="2">
    <source>
        <dbReference type="SAM" id="Phobius"/>
    </source>
</evidence>
<keyword evidence="4" id="KW-1185">Reference proteome</keyword>
<feature type="region of interest" description="Disordered" evidence="1">
    <location>
        <begin position="726"/>
        <end position="745"/>
    </location>
</feature>
<accession>A0ABY0CW99</accession>
<gene>
    <name evidence="3" type="ORF">EA187_01545</name>
</gene>
<sequence length="745" mass="81222">MQTFPWKFFRSGAVDQVHLTRGEELVRLGELDQKLWVALACPTHGVECDRRTLEFLDADQDRRIRASELIAATQWMGEVLSDVEELARRSDVLPLSAIATSNEEGALLEKTARELLDSLGKGDANEISLQEAIDAIARFDQQAANGDGIVPPKSSSDPDLQALIADIVRCTPDAPVDRSNEPGVNRTCVEAFFKSLTERLNWIEKGQSEAILPLGDATPGAYRAVESVREKIDDYFARARLAAYDERAAAVVNRSQEAYLEATREALSAGADALVDFPLARVEPGRPLPLVEGINPAWTDAVHAFRQLAVEPFSGDSDTLSDEAWSELKTKLSPMRDWMAAEPATQLTRLSEERLREIAESDGRARLEALLDADEARAPQASAIARVEKLLRFNANLLDLANNFVAFQTFYRRQGPAIFQVGTLYIDRRACDLCVHVSNADRHIKLAGHSNAYLLYCDLKNARGETMSIAAAVTDGDVDNLMVGRNGVFYDRHGKDWDATVTRIVDNPISVRQAFWSPYKKALRLLEDQLARRARAAEAKSTKKVEASVAKVDEATSTRPAEPTGSGAVTGTDQPSPPKMDLGTLAAIGVGVGGLTAALSLFLGAFLGLGMWMPLGILGLILLISGPSMLIAWLKLRTRNLGPLLDANGWAINAMARVNVPLGRSLTGIAALPEGASRELHDPFAERKSRWPRYLLGAAATIVITLWWTGQLNTWLPESTHREAIFAPAPAPPTNTPANTSAQAT</sequence>
<keyword evidence="2" id="KW-1133">Transmembrane helix</keyword>
<evidence type="ECO:0008006" key="5">
    <source>
        <dbReference type="Google" id="ProtNLM"/>
    </source>
</evidence>
<keyword evidence="2" id="KW-0472">Membrane</keyword>
<evidence type="ECO:0000313" key="3">
    <source>
        <dbReference type="EMBL" id="RVU48149.1"/>
    </source>
</evidence>
<dbReference type="RefSeq" id="WP_127778948.1">
    <property type="nucleotide sequence ID" value="NZ_SADD01000001.1"/>
</dbReference>
<keyword evidence="2" id="KW-0812">Transmembrane</keyword>
<dbReference type="EMBL" id="SADD01000001">
    <property type="protein sequence ID" value="RVU48149.1"/>
    <property type="molecule type" value="Genomic_DNA"/>
</dbReference>
<name>A0ABY0CW99_9DELT</name>
<evidence type="ECO:0000256" key="1">
    <source>
        <dbReference type="SAM" id="MobiDB-lite"/>
    </source>
</evidence>
<dbReference type="Proteomes" id="UP000282926">
    <property type="component" value="Unassembled WGS sequence"/>
</dbReference>
<evidence type="ECO:0000313" key="4">
    <source>
        <dbReference type="Proteomes" id="UP000282926"/>
    </source>
</evidence>
<protein>
    <recommendedName>
        <fullName evidence="5">EF-hand domain-containing protein</fullName>
    </recommendedName>
</protein>
<proteinExistence type="predicted"/>
<feature type="compositionally biased region" description="Low complexity" evidence="1">
    <location>
        <begin position="736"/>
        <end position="745"/>
    </location>
</feature>
<comment type="caution">
    <text evidence="3">The sequence shown here is derived from an EMBL/GenBank/DDBJ whole genome shotgun (WGS) entry which is preliminary data.</text>
</comment>
<feature type="transmembrane region" description="Helical" evidence="2">
    <location>
        <begin position="615"/>
        <end position="634"/>
    </location>
</feature>
<organism evidence="3 4">
    <name type="scientific">Lujinxingia sediminis</name>
    <dbReference type="NCBI Taxonomy" id="2480984"/>
    <lineage>
        <taxon>Bacteria</taxon>
        <taxon>Deltaproteobacteria</taxon>
        <taxon>Bradymonadales</taxon>
        <taxon>Lujinxingiaceae</taxon>
        <taxon>Lujinxingia</taxon>
    </lineage>
</organism>